<reference evidence="2" key="2">
    <citation type="journal article" date="2018" name="Mol. Plant Microbe Interact.">
        <title>Genome sequence resources for the wheat stripe rust pathogen (Puccinia striiformis f. sp. tritici) and the barley stripe rust pathogen (Puccinia striiformis f. sp. hordei).</title>
        <authorList>
            <person name="Xia C."/>
            <person name="Wang M."/>
            <person name="Yin C."/>
            <person name="Cornejo O.E."/>
            <person name="Hulbert S.H."/>
            <person name="Chen X."/>
        </authorList>
    </citation>
    <scope>NUCLEOTIDE SEQUENCE [LARGE SCALE GENOMIC DNA]</scope>
    <source>
        <strain evidence="2">93-210</strain>
    </source>
</reference>
<evidence type="ECO:0000313" key="1">
    <source>
        <dbReference type="EMBL" id="KAI7939185.1"/>
    </source>
</evidence>
<accession>A0ACC0DUE0</accession>
<sequence>MDSRTFHKLRSPEVSASPSALPPSPISLHLTRPHFLSNSPHLTPSPLSSYRFIDSIDQEPCNPLPMIDHQSLITPKKCRLSPSSIPLYQISSITIVGRKRRVKKLRLN</sequence>
<comment type="caution">
    <text evidence="1">The sequence shown here is derived from an EMBL/GenBank/DDBJ whole genome shotgun (WGS) entry which is preliminary data.</text>
</comment>
<proteinExistence type="predicted"/>
<name>A0ACC0DUE0_9BASI</name>
<reference evidence="2" key="1">
    <citation type="journal article" date="2018" name="BMC Genomics">
        <title>Genomic insights into host adaptation between the wheat stripe rust pathogen (Puccinia striiformis f. sp. tritici) and the barley stripe rust pathogen (Puccinia striiformis f. sp. hordei).</title>
        <authorList>
            <person name="Xia C."/>
            <person name="Wang M."/>
            <person name="Yin C."/>
            <person name="Cornejo O.E."/>
            <person name="Hulbert S.H."/>
            <person name="Chen X."/>
        </authorList>
    </citation>
    <scope>NUCLEOTIDE SEQUENCE [LARGE SCALE GENOMIC DNA]</scope>
    <source>
        <strain evidence="2">93-210</strain>
    </source>
</reference>
<organism evidence="1 2">
    <name type="scientific">Puccinia striiformis f. sp. tritici</name>
    <dbReference type="NCBI Taxonomy" id="168172"/>
    <lineage>
        <taxon>Eukaryota</taxon>
        <taxon>Fungi</taxon>
        <taxon>Dikarya</taxon>
        <taxon>Basidiomycota</taxon>
        <taxon>Pucciniomycotina</taxon>
        <taxon>Pucciniomycetes</taxon>
        <taxon>Pucciniales</taxon>
        <taxon>Pucciniaceae</taxon>
        <taxon>Puccinia</taxon>
    </lineage>
</organism>
<dbReference type="EMBL" id="CM045879">
    <property type="protein sequence ID" value="KAI7939185.1"/>
    <property type="molecule type" value="Genomic_DNA"/>
</dbReference>
<gene>
    <name evidence="1" type="ORF">MJO28_014764</name>
</gene>
<keyword evidence="2" id="KW-1185">Reference proteome</keyword>
<dbReference type="Proteomes" id="UP001060170">
    <property type="component" value="Chromosome 15"/>
</dbReference>
<reference evidence="1 2" key="3">
    <citation type="journal article" date="2022" name="Microbiol. Spectr.">
        <title>Folding features and dynamics of 3D genome architecture in plant fungal pathogens.</title>
        <authorList>
            <person name="Xia C."/>
        </authorList>
    </citation>
    <scope>NUCLEOTIDE SEQUENCE [LARGE SCALE GENOMIC DNA]</scope>
    <source>
        <strain evidence="1 2">93-210</strain>
    </source>
</reference>
<evidence type="ECO:0000313" key="2">
    <source>
        <dbReference type="Proteomes" id="UP001060170"/>
    </source>
</evidence>
<protein>
    <submittedName>
        <fullName evidence="1">Uncharacterized protein</fullName>
    </submittedName>
</protein>